<evidence type="ECO:0000313" key="3">
    <source>
        <dbReference type="Proteomes" id="UP000634136"/>
    </source>
</evidence>
<dbReference type="AlphaFoldDB" id="A0A834WW37"/>
<keyword evidence="3" id="KW-1185">Reference proteome</keyword>
<proteinExistence type="predicted"/>
<dbReference type="EMBL" id="JAAIUW010000005">
    <property type="protein sequence ID" value="KAF7833407.1"/>
    <property type="molecule type" value="Genomic_DNA"/>
</dbReference>
<name>A0A834WW37_9FABA</name>
<gene>
    <name evidence="2" type="ORF">G2W53_015740</name>
</gene>
<feature type="domain" description="Reverse transcriptase zinc-binding" evidence="1">
    <location>
        <begin position="232"/>
        <end position="310"/>
    </location>
</feature>
<accession>A0A834WW37</accession>
<dbReference type="Pfam" id="PF13966">
    <property type="entry name" value="zf-RVT"/>
    <property type="match status" value="1"/>
</dbReference>
<evidence type="ECO:0000313" key="2">
    <source>
        <dbReference type="EMBL" id="KAF7833407.1"/>
    </source>
</evidence>
<dbReference type="InterPro" id="IPR026960">
    <property type="entry name" value="RVT-Znf"/>
</dbReference>
<dbReference type="Proteomes" id="UP000634136">
    <property type="component" value="Unassembled WGS sequence"/>
</dbReference>
<organism evidence="2 3">
    <name type="scientific">Senna tora</name>
    <dbReference type="NCBI Taxonomy" id="362788"/>
    <lineage>
        <taxon>Eukaryota</taxon>
        <taxon>Viridiplantae</taxon>
        <taxon>Streptophyta</taxon>
        <taxon>Embryophyta</taxon>
        <taxon>Tracheophyta</taxon>
        <taxon>Spermatophyta</taxon>
        <taxon>Magnoliopsida</taxon>
        <taxon>eudicotyledons</taxon>
        <taxon>Gunneridae</taxon>
        <taxon>Pentapetalae</taxon>
        <taxon>rosids</taxon>
        <taxon>fabids</taxon>
        <taxon>Fabales</taxon>
        <taxon>Fabaceae</taxon>
        <taxon>Caesalpinioideae</taxon>
        <taxon>Cassia clade</taxon>
        <taxon>Senna</taxon>
    </lineage>
</organism>
<protein>
    <recommendedName>
        <fullName evidence="1">Reverse transcriptase zinc-binding domain-containing protein</fullName>
    </recommendedName>
</protein>
<evidence type="ECO:0000259" key="1">
    <source>
        <dbReference type="Pfam" id="PF13966"/>
    </source>
</evidence>
<sequence>MGDLISPYQSAFIKGRNIADNILVAAKPLNYINKIKSFWGAWKIDLRKAYDKISWHFLEDTLRTMDFYSNAMHNHPYSKGSPSKRLKRVNPSLLDFFGAARLTRGNPTWWLCDKICQPFKLGGLGVKNMSDFNSAMLAKKLWRIIQETSSLFSQIMTSKYGNPILDGKFKCPSNASPTHKVKDLIHPSGIWDHQRVKDCYGDRVASQILAIKPSRHNIKDNLYWDENISGVYTVKDGYKAASDSTSKRIFTSQFREWDTLWKINLPPKIKVFGWKLAHDSLPLGRNLLRRGYHIPGTCAFGCDTLETANHPLPGYFVYL</sequence>
<dbReference type="OrthoDB" id="1436790at2759"/>
<reference evidence="2" key="1">
    <citation type="submission" date="2020-09" db="EMBL/GenBank/DDBJ databases">
        <title>Genome-Enabled Discovery of Anthraquinone Biosynthesis in Senna tora.</title>
        <authorList>
            <person name="Kang S.-H."/>
            <person name="Pandey R.P."/>
            <person name="Lee C.-M."/>
            <person name="Sim J.-S."/>
            <person name="Jeong J.-T."/>
            <person name="Choi B.-S."/>
            <person name="Jung M."/>
            <person name="Ginzburg D."/>
            <person name="Zhao K."/>
            <person name="Won S.Y."/>
            <person name="Oh T.-J."/>
            <person name="Yu Y."/>
            <person name="Kim N.-H."/>
            <person name="Lee O.R."/>
            <person name="Lee T.-H."/>
            <person name="Bashyal P."/>
            <person name="Kim T.-S."/>
            <person name="Lee W.-H."/>
            <person name="Kawkins C."/>
            <person name="Kim C.-K."/>
            <person name="Kim J.S."/>
            <person name="Ahn B.O."/>
            <person name="Rhee S.Y."/>
            <person name="Sohng J.K."/>
        </authorList>
    </citation>
    <scope>NUCLEOTIDE SEQUENCE</scope>
    <source>
        <tissue evidence="2">Leaf</tissue>
    </source>
</reference>
<comment type="caution">
    <text evidence="2">The sequence shown here is derived from an EMBL/GenBank/DDBJ whole genome shotgun (WGS) entry which is preliminary data.</text>
</comment>